<dbReference type="PANTHER" id="PTHR35580:SF1">
    <property type="entry name" value="PHYTASE-LIKE DOMAIN-CONTAINING PROTEIN"/>
    <property type="match status" value="1"/>
</dbReference>
<name>A0A511STI6_MYXFU</name>
<organism evidence="2 5">
    <name type="scientific">Myxococcus fulvus</name>
    <dbReference type="NCBI Taxonomy" id="33"/>
    <lineage>
        <taxon>Bacteria</taxon>
        <taxon>Pseudomonadati</taxon>
        <taxon>Myxococcota</taxon>
        <taxon>Myxococcia</taxon>
        <taxon>Myxococcales</taxon>
        <taxon>Cystobacterineae</taxon>
        <taxon>Myxococcaceae</taxon>
        <taxon>Myxococcus</taxon>
    </lineage>
</organism>
<evidence type="ECO:0000313" key="5">
    <source>
        <dbReference type="Proteomes" id="UP000321514"/>
    </source>
</evidence>
<keyword evidence="1" id="KW-0732">Signal</keyword>
<reference evidence="2 5" key="2">
    <citation type="submission" date="2019-07" db="EMBL/GenBank/DDBJ databases">
        <title>Whole genome shotgun sequence of Myxococcus fulvus NBRC 100333.</title>
        <authorList>
            <person name="Hosoyama A."/>
            <person name="Uohara A."/>
            <person name="Ohji S."/>
            <person name="Ichikawa N."/>
        </authorList>
    </citation>
    <scope>NUCLEOTIDE SEQUENCE [LARGE SCALE GENOMIC DNA]</scope>
    <source>
        <strain evidence="2 5">NBRC 100333</strain>
    </source>
</reference>
<dbReference type="InterPro" id="IPR052918">
    <property type="entry name" value="Motility_Chemotaxis_Reg"/>
</dbReference>
<protein>
    <submittedName>
        <fullName evidence="3">Beta-propeller repeat-containing protein</fullName>
    </submittedName>
</protein>
<proteinExistence type="predicted"/>
<gene>
    <name evidence="2" type="ORF">MFU01_02730</name>
    <name evidence="3" type="ORF">SAMN05443572_1011219</name>
</gene>
<dbReference type="RefSeq" id="WP_074949627.1">
    <property type="nucleotide sequence ID" value="NZ_BJXR01000006.1"/>
</dbReference>
<dbReference type="Proteomes" id="UP000183760">
    <property type="component" value="Unassembled WGS sequence"/>
</dbReference>
<evidence type="ECO:0000256" key="1">
    <source>
        <dbReference type="SAM" id="SignalP"/>
    </source>
</evidence>
<dbReference type="EMBL" id="FOIB01000001">
    <property type="protein sequence ID" value="SET13993.1"/>
    <property type="molecule type" value="Genomic_DNA"/>
</dbReference>
<keyword evidence="4" id="KW-1185">Reference proteome</keyword>
<accession>A0A511STI6</accession>
<feature type="chain" id="PRO_5022929926" evidence="1">
    <location>
        <begin position="27"/>
        <end position="422"/>
    </location>
</feature>
<sequence>MKLPVLSSFALAGVVCALGLPAPVQAQVPAPSWTRQFGANLDEQARAVAVAGNAVYVVGNTTSQLGPEPKAGGNDVFVAKYDTAGTLQWVHQFGTPEDDRPAAATTDSEGNVYVTGRTYGSLGFHTNAGGYDFFIAKYSPQGQQLWVRQQGTQMDDFGTGLAIGSDDTLYFSGYTGGSFANGGNPGHYDVLVGLYDSAGNPYWLRQLGTPSSDIARGIAVTPGHKVYVVGQTSGSLDGATTPTGTDMFLLRLDILGATQWVRQLDLSDLDDVKGVAASPDGGAYLVGDTFGAIDGHTNAGTIDVVLARYDAVGNRQWSRMLGGAQPDYASGVAVDANGIVQVTGYTANALDGQPYAGSQDAFFTRYDGSGTKLGTRVVGTHLPDVGSGVAVDASGNAYVTGSTYGSLGGTNAGSYDAFLVRF</sequence>
<dbReference type="OrthoDB" id="53254at2"/>
<dbReference type="Proteomes" id="UP000321514">
    <property type="component" value="Unassembled WGS sequence"/>
</dbReference>
<dbReference type="AlphaFoldDB" id="A0A511STI6"/>
<comment type="caution">
    <text evidence="2">The sequence shown here is derived from an EMBL/GenBank/DDBJ whole genome shotgun (WGS) entry which is preliminary data.</text>
</comment>
<evidence type="ECO:0000313" key="2">
    <source>
        <dbReference type="EMBL" id="GEN05236.1"/>
    </source>
</evidence>
<dbReference type="Pfam" id="PF06739">
    <property type="entry name" value="SBBP"/>
    <property type="match status" value="2"/>
</dbReference>
<dbReference type="EMBL" id="BJXR01000006">
    <property type="protein sequence ID" value="GEN05236.1"/>
    <property type="molecule type" value="Genomic_DNA"/>
</dbReference>
<dbReference type="PANTHER" id="PTHR35580">
    <property type="entry name" value="CELL SURFACE GLYCOPROTEIN (S-LAYER PROTEIN)-LIKE PROTEIN"/>
    <property type="match status" value="1"/>
</dbReference>
<feature type="signal peptide" evidence="1">
    <location>
        <begin position="1"/>
        <end position="26"/>
    </location>
</feature>
<evidence type="ECO:0000313" key="3">
    <source>
        <dbReference type="EMBL" id="SET13993.1"/>
    </source>
</evidence>
<evidence type="ECO:0000313" key="4">
    <source>
        <dbReference type="Proteomes" id="UP000183760"/>
    </source>
</evidence>
<reference evidence="3 4" key="1">
    <citation type="submission" date="2016-10" db="EMBL/GenBank/DDBJ databases">
        <authorList>
            <person name="Varghese N."/>
            <person name="Submissions S."/>
        </authorList>
    </citation>
    <scope>NUCLEOTIDE SEQUENCE [LARGE SCALE GENOMIC DNA]</scope>
    <source>
        <strain evidence="3 4">DSM 16525</strain>
    </source>
</reference>
<dbReference type="InterPro" id="IPR010620">
    <property type="entry name" value="SBBP_repeat"/>
</dbReference>
<dbReference type="SUPFAM" id="SSF101898">
    <property type="entry name" value="NHL repeat"/>
    <property type="match status" value="1"/>
</dbReference>
<dbReference type="STRING" id="1334629.MFUL124B02_07010"/>